<gene>
    <name evidence="1" type="primary">Acey_s0046.g1298</name>
    <name evidence="1" type="ORF">Y032_0046g1298</name>
</gene>
<reference evidence="2" key="1">
    <citation type="journal article" date="2015" name="Nat. Genet.">
        <title>The genome and transcriptome of the zoonotic hookworm Ancylostoma ceylanicum identify infection-specific gene families.</title>
        <authorList>
            <person name="Schwarz E.M."/>
            <person name="Hu Y."/>
            <person name="Antoshechkin I."/>
            <person name="Miller M.M."/>
            <person name="Sternberg P.W."/>
            <person name="Aroian R.V."/>
        </authorList>
    </citation>
    <scope>NUCLEOTIDE SEQUENCE</scope>
    <source>
        <strain evidence="2">HY135</strain>
    </source>
</reference>
<proteinExistence type="predicted"/>
<accession>A0A016UCK9</accession>
<organism evidence="1 2">
    <name type="scientific">Ancylostoma ceylanicum</name>
    <dbReference type="NCBI Taxonomy" id="53326"/>
    <lineage>
        <taxon>Eukaryota</taxon>
        <taxon>Metazoa</taxon>
        <taxon>Ecdysozoa</taxon>
        <taxon>Nematoda</taxon>
        <taxon>Chromadorea</taxon>
        <taxon>Rhabditida</taxon>
        <taxon>Rhabditina</taxon>
        <taxon>Rhabditomorpha</taxon>
        <taxon>Strongyloidea</taxon>
        <taxon>Ancylostomatidae</taxon>
        <taxon>Ancylostomatinae</taxon>
        <taxon>Ancylostoma</taxon>
    </lineage>
</organism>
<protein>
    <submittedName>
        <fullName evidence="1">Uncharacterized protein</fullName>
    </submittedName>
</protein>
<keyword evidence="2" id="KW-1185">Reference proteome</keyword>
<evidence type="ECO:0000313" key="2">
    <source>
        <dbReference type="Proteomes" id="UP000024635"/>
    </source>
</evidence>
<evidence type="ECO:0000313" key="1">
    <source>
        <dbReference type="EMBL" id="EYC12552.1"/>
    </source>
</evidence>
<dbReference type="EMBL" id="JARK01001382">
    <property type="protein sequence ID" value="EYC12552.1"/>
    <property type="molecule type" value="Genomic_DNA"/>
</dbReference>
<comment type="caution">
    <text evidence="1">The sequence shown here is derived from an EMBL/GenBank/DDBJ whole genome shotgun (WGS) entry which is preliminary data.</text>
</comment>
<dbReference type="AlphaFoldDB" id="A0A016UCK9"/>
<name>A0A016UCK9_9BILA</name>
<dbReference type="Proteomes" id="UP000024635">
    <property type="component" value="Unassembled WGS sequence"/>
</dbReference>
<sequence>MKDLRVKDKVVGVDQSRHVGSGPHSTSSENRRGIECVFVLYSDLRGEACTNHQMIYPALLRCIIFPQLNEFHLIFRFLPAFDVSVNDTYDPTMWYTSRVYDKEPASFEMKFQAALCDNVTNHEITISFFNKWIPPQLLKEKDRRETYFSFEKNGGEPSPFIRYPWIVAAMS</sequence>